<dbReference type="eggNOG" id="COG0515">
    <property type="taxonomic scope" value="Bacteria"/>
</dbReference>
<dbReference type="eggNOG" id="COG1674">
    <property type="taxonomic scope" value="Bacteria"/>
</dbReference>
<sequence>MTGRPELGRIRRALAADGEPLDAEELLDVLWLAARLPPSAATALARAAALAEPPAVDPAHRDADGSTPFAPPSPGHDAPDLATADTEPGPVLRPAGETGLHAAPLVRQPPARSDRPAMAVRAPGVKALGGAELRLGRALRPLKQMRPDFLRSELDINATVTAMAETGLPEAVLRPATTRWLDLTVLVDDGVSMLLWQGLAGELRRLLERCGAFRQVRVHGLGTRGPTGPRLRSRPYGASAATLPLSAVLDPAGNTLLLVVSDGVGRSWRDGSMHEALLRAASAGPTAVVHTLPRRLWAGTGIGARSWRVTARRRGAANRSWHIEDPLLPPELAPFDGVPVPVLATDGDVIGTWAQLIGSPGETAVLPLLTPPPGTVTAPPPPGSPRRDRTVGAREAVSRFRDSASTDAYRLAAHLASVAPLPVPVMRIVQHAVAPAVDTSHLVEVFLGGLMHSADEVERPPHQRAFDFTEETRQILLGTVPPAELMRTTRRVTAHLSELGGSPADFPAWLPHPGGEDRVSADSRKPFGWVGETLLRRLGVSPPDVSEYETPLSPDDELRPLPPGPTLALHTTRWRRLTVSDQRFEGRWALPYDVFAEYGPVESGVFLAHDGEGRLLVIRRPGDEPDAHALIATEVLALQRMNGSCSPLLMAWEPDHERPWHAVLCALDDPTQPAPDLHDFTVQHGLLHHAGLLTVARQLATGLARAHELGLVHGALTSGRVLIAGRDAQILGWLTASVDGMDSRYWSVHRQHPRYRAPELNDATEGPTREADVYALGCVLVEAAVGQGYHGSPSDALEAAREALEPAFIGILRACLHDDPARRPPALQLRRALDSLAGQETDPFTVALGFDADLDSVRLDLRGEPGGGDGPHLLCQGRPAQVRRDLLLGVLEQISRQAGRGVAFVLADFDHRSGFDRFARRPGDVSFLGLRQGGTDVLALGDLLRRELRRREAPDARGAYGQDRPPLLVVAMDDFPRVHRLAPELHTVLREVARAGGRLDIHLIMSADHMDLVATDNAFVSRCARVDLLSRTAEDGSLALDGAVLHIHSEVGPVYFTTGHESAVAADRHR</sequence>
<evidence type="ECO:0000313" key="3">
    <source>
        <dbReference type="EMBL" id="BAG17508.1"/>
    </source>
</evidence>
<dbReference type="PANTHER" id="PTHR44329">
    <property type="entry name" value="SERINE/THREONINE-PROTEIN KINASE TNNI3K-RELATED"/>
    <property type="match status" value="1"/>
</dbReference>
<gene>
    <name evidence="3" type="ordered locus">SGR_679</name>
</gene>
<dbReference type="KEGG" id="sgr:SGR_679"/>
<dbReference type="GO" id="GO:0004674">
    <property type="term" value="F:protein serine/threonine kinase activity"/>
    <property type="evidence" value="ECO:0007669"/>
    <property type="project" value="TreeGrafter"/>
</dbReference>
<dbReference type="RefSeq" id="WP_012377981.1">
    <property type="nucleotide sequence ID" value="NC_010572.1"/>
</dbReference>
<dbReference type="NCBIfam" id="NF041121">
    <property type="entry name" value="SAV_2336_NTERM"/>
    <property type="match status" value="1"/>
</dbReference>
<accession>B1VRU0</accession>
<dbReference type="InterPro" id="IPR011009">
    <property type="entry name" value="Kinase-like_dom_sf"/>
</dbReference>
<dbReference type="SMART" id="SM00220">
    <property type="entry name" value="S_TKc"/>
    <property type="match status" value="1"/>
</dbReference>
<reference evidence="4" key="1">
    <citation type="journal article" date="2008" name="J. Bacteriol.">
        <title>Genome sequence of the streptomycin-producing microorganism Streptomyces griseus IFO 13350.</title>
        <authorList>
            <person name="Ohnishi Y."/>
            <person name="Ishikawa J."/>
            <person name="Hara H."/>
            <person name="Suzuki H."/>
            <person name="Ikenoya M."/>
            <person name="Ikeda H."/>
            <person name="Yamashita A."/>
            <person name="Hattori M."/>
            <person name="Horinouchi S."/>
        </authorList>
    </citation>
    <scope>NUCLEOTIDE SEQUENCE [LARGE SCALE GENOMIC DNA]</scope>
    <source>
        <strain evidence="4">JCM 4626 / NBRC 13350</strain>
    </source>
</reference>
<dbReference type="InterPro" id="IPR051681">
    <property type="entry name" value="Ser/Thr_Kinases-Pseudokinases"/>
</dbReference>
<dbReference type="PANTHER" id="PTHR44329:SF214">
    <property type="entry name" value="PROTEIN KINASE DOMAIN-CONTAINING PROTEIN"/>
    <property type="match status" value="1"/>
</dbReference>
<dbReference type="InterPro" id="IPR000719">
    <property type="entry name" value="Prot_kinase_dom"/>
</dbReference>
<feature type="region of interest" description="Disordered" evidence="1">
    <location>
        <begin position="55"/>
        <end position="117"/>
    </location>
</feature>
<protein>
    <recommendedName>
        <fullName evidence="2">Protein kinase domain-containing protein</fullName>
    </recommendedName>
</protein>
<dbReference type="AlphaFoldDB" id="B1VRU0"/>
<organism evidence="3 4">
    <name type="scientific">Streptomyces griseus subsp. griseus (strain JCM 4626 / CBS 651.72 / NBRC 13350 / KCC S-0626 / ISP 5235)</name>
    <dbReference type="NCBI Taxonomy" id="455632"/>
    <lineage>
        <taxon>Bacteria</taxon>
        <taxon>Bacillati</taxon>
        <taxon>Actinomycetota</taxon>
        <taxon>Actinomycetes</taxon>
        <taxon>Kitasatosporales</taxon>
        <taxon>Streptomycetaceae</taxon>
        <taxon>Streptomyces</taxon>
    </lineage>
</organism>
<feature type="domain" description="Protein kinase" evidence="2">
    <location>
        <begin position="592"/>
        <end position="845"/>
    </location>
</feature>
<dbReference type="EMBL" id="AP009493">
    <property type="protein sequence ID" value="BAG17508.1"/>
    <property type="molecule type" value="Genomic_DNA"/>
</dbReference>
<proteinExistence type="predicted"/>
<dbReference type="Proteomes" id="UP000001685">
    <property type="component" value="Chromosome"/>
</dbReference>
<dbReference type="Gene3D" id="3.40.50.300">
    <property type="entry name" value="P-loop containing nucleotide triphosphate hydrolases"/>
    <property type="match status" value="1"/>
</dbReference>
<dbReference type="GO" id="GO:0005524">
    <property type="term" value="F:ATP binding"/>
    <property type="evidence" value="ECO:0007669"/>
    <property type="project" value="InterPro"/>
</dbReference>
<evidence type="ECO:0000313" key="4">
    <source>
        <dbReference type="Proteomes" id="UP000001685"/>
    </source>
</evidence>
<name>B1VRU0_STRGG</name>
<dbReference type="HOGENOM" id="CLU_287693_0_0_11"/>
<dbReference type="InterPro" id="IPR027417">
    <property type="entry name" value="P-loop_NTPase"/>
</dbReference>
<feature type="region of interest" description="Disordered" evidence="1">
    <location>
        <begin position="542"/>
        <end position="561"/>
    </location>
</feature>
<evidence type="ECO:0000256" key="1">
    <source>
        <dbReference type="SAM" id="MobiDB-lite"/>
    </source>
</evidence>
<dbReference type="PROSITE" id="PS50011">
    <property type="entry name" value="PROTEIN_KINASE_DOM"/>
    <property type="match status" value="1"/>
</dbReference>
<dbReference type="Gene3D" id="1.10.510.10">
    <property type="entry name" value="Transferase(Phosphotransferase) domain 1"/>
    <property type="match status" value="1"/>
</dbReference>
<dbReference type="SUPFAM" id="SSF56112">
    <property type="entry name" value="Protein kinase-like (PK-like)"/>
    <property type="match status" value="1"/>
</dbReference>
<dbReference type="InterPro" id="IPR047738">
    <property type="entry name" value="SAV_2336-like_N"/>
</dbReference>
<evidence type="ECO:0000259" key="2">
    <source>
        <dbReference type="PROSITE" id="PS50011"/>
    </source>
</evidence>